<evidence type="ECO:0000256" key="5">
    <source>
        <dbReference type="ARBA" id="ARBA00022842"/>
    </source>
</evidence>
<dbReference type="Gene3D" id="3.90.79.10">
    <property type="entry name" value="Nucleoside Triphosphate Pyrophosphohydrolase"/>
    <property type="match status" value="1"/>
</dbReference>
<dbReference type="PANTHER" id="PTHR12318:SF0">
    <property type="entry name" value="ACYL-COENZYME A DIPHOSPHATASE NUDT19"/>
    <property type="match status" value="1"/>
</dbReference>
<comment type="cofactor">
    <cofactor evidence="2">
        <name>Mg(2+)</name>
        <dbReference type="ChEBI" id="CHEBI:18420"/>
    </cofactor>
</comment>
<evidence type="ECO:0000256" key="1">
    <source>
        <dbReference type="ARBA" id="ARBA00001936"/>
    </source>
</evidence>
<dbReference type="EMBL" id="NCDQ01000196">
    <property type="protein sequence ID" value="OYX02302.1"/>
    <property type="molecule type" value="Genomic_DNA"/>
</dbReference>
<evidence type="ECO:0000256" key="4">
    <source>
        <dbReference type="ARBA" id="ARBA00022801"/>
    </source>
</evidence>
<sequence>MPESSLSPIRPAATILLLRDAPTFEVLMVKRHHQIDFAAGALVFPGGKSHQGDSDPRWRDLAIGFDVAEQDGAALRIAALREAYEEAGILLARDRDGAFYAGEAAKDIRAAVAEDKVAFIDVVEDLGLKLDLSALTIFARWITPKLMPKRFDTWFYVAHAPLAQQAICDGHEAVDAEWIAPTRALELAASGERKVIFPTRMNLQLLAESQDPSDAVARSTTRPLVTVEPWVDGAVLRIPEDAGYGAVTEPLEAL</sequence>
<organism evidence="8 9">
    <name type="scientific">Caulobacter vibrioides</name>
    <name type="common">Caulobacter crescentus</name>
    <dbReference type="NCBI Taxonomy" id="155892"/>
    <lineage>
        <taxon>Bacteria</taxon>
        <taxon>Pseudomonadati</taxon>
        <taxon>Pseudomonadota</taxon>
        <taxon>Alphaproteobacteria</taxon>
        <taxon>Caulobacterales</taxon>
        <taxon>Caulobacteraceae</taxon>
        <taxon>Caulobacter</taxon>
    </lineage>
</organism>
<dbReference type="AlphaFoldDB" id="A0A258D4M0"/>
<dbReference type="PANTHER" id="PTHR12318">
    <property type="entry name" value="TESTOSTERONE-REGULATED PROTEIN RP2"/>
    <property type="match status" value="1"/>
</dbReference>
<evidence type="ECO:0000256" key="6">
    <source>
        <dbReference type="ARBA" id="ARBA00023211"/>
    </source>
</evidence>
<keyword evidence="5" id="KW-0460">Magnesium</keyword>
<protein>
    <submittedName>
        <fullName evidence="8">NUDIX hydrolase</fullName>
    </submittedName>
</protein>
<name>A0A258D4M0_CAUVI</name>
<evidence type="ECO:0000313" key="8">
    <source>
        <dbReference type="EMBL" id="OYX02302.1"/>
    </source>
</evidence>
<evidence type="ECO:0000256" key="2">
    <source>
        <dbReference type="ARBA" id="ARBA00001946"/>
    </source>
</evidence>
<dbReference type="GO" id="GO:0016818">
    <property type="term" value="F:hydrolase activity, acting on acid anhydrides, in phosphorus-containing anhydrides"/>
    <property type="evidence" value="ECO:0007669"/>
    <property type="project" value="InterPro"/>
</dbReference>
<evidence type="ECO:0000313" key="9">
    <source>
        <dbReference type="Proteomes" id="UP000215616"/>
    </source>
</evidence>
<dbReference type="PROSITE" id="PS51462">
    <property type="entry name" value="NUDIX"/>
    <property type="match status" value="1"/>
</dbReference>
<dbReference type="GO" id="GO:0046872">
    <property type="term" value="F:metal ion binding"/>
    <property type="evidence" value="ECO:0007669"/>
    <property type="project" value="UniProtKB-KW"/>
</dbReference>
<proteinExistence type="predicted"/>
<dbReference type="InterPro" id="IPR015797">
    <property type="entry name" value="NUDIX_hydrolase-like_dom_sf"/>
</dbReference>
<keyword evidence="3" id="KW-0479">Metal-binding</keyword>
<dbReference type="CDD" id="cd18870">
    <property type="entry name" value="NUDIX_AcylCoAdiphos_Nudt19"/>
    <property type="match status" value="1"/>
</dbReference>
<evidence type="ECO:0000256" key="3">
    <source>
        <dbReference type="ARBA" id="ARBA00022723"/>
    </source>
</evidence>
<dbReference type="SUPFAM" id="SSF55811">
    <property type="entry name" value="Nudix"/>
    <property type="match status" value="1"/>
</dbReference>
<accession>A0A258D4M0</accession>
<evidence type="ECO:0000259" key="7">
    <source>
        <dbReference type="PROSITE" id="PS51462"/>
    </source>
</evidence>
<dbReference type="Proteomes" id="UP000215616">
    <property type="component" value="Unassembled WGS sequence"/>
</dbReference>
<gene>
    <name evidence="8" type="ORF">B7Z12_12360</name>
</gene>
<dbReference type="InterPro" id="IPR039121">
    <property type="entry name" value="NUDT19"/>
</dbReference>
<dbReference type="InterPro" id="IPR000086">
    <property type="entry name" value="NUDIX_hydrolase_dom"/>
</dbReference>
<feature type="domain" description="Nudix hydrolase" evidence="7">
    <location>
        <begin position="8"/>
        <end position="201"/>
    </location>
</feature>
<keyword evidence="4 8" id="KW-0378">Hydrolase</keyword>
<comment type="caution">
    <text evidence="8">The sequence shown here is derived from an EMBL/GenBank/DDBJ whole genome shotgun (WGS) entry which is preliminary data.</text>
</comment>
<reference evidence="8 9" key="1">
    <citation type="submission" date="2017-03" db="EMBL/GenBank/DDBJ databases">
        <title>Lifting the veil on microbial sulfur biogeochemistry in mining wastewaters.</title>
        <authorList>
            <person name="Kantor R.S."/>
            <person name="Colenbrander Nelson T."/>
            <person name="Marshall S."/>
            <person name="Bennett D."/>
            <person name="Apte S."/>
            <person name="Camacho D."/>
            <person name="Thomas B.C."/>
            <person name="Warren L.A."/>
            <person name="Banfield J.F."/>
        </authorList>
    </citation>
    <scope>NUCLEOTIDE SEQUENCE [LARGE SCALE GENOMIC DNA]</scope>
    <source>
        <strain evidence="8">32-67-7</strain>
    </source>
</reference>
<keyword evidence="6" id="KW-0464">Manganese</keyword>
<comment type="cofactor">
    <cofactor evidence="1">
        <name>Mn(2+)</name>
        <dbReference type="ChEBI" id="CHEBI:29035"/>
    </cofactor>
</comment>